<comment type="subcellular location">
    <subcellularLocation>
        <location evidence="1">Membrane</location>
    </subcellularLocation>
</comment>
<feature type="region of interest" description="Disordered" evidence="7">
    <location>
        <begin position="694"/>
        <end position="720"/>
    </location>
</feature>
<evidence type="ECO:0000256" key="1">
    <source>
        <dbReference type="ARBA" id="ARBA00004370"/>
    </source>
</evidence>
<keyword evidence="4" id="KW-0249">Electron transport</keyword>
<dbReference type="Pfam" id="PF00127">
    <property type="entry name" value="Copper-bind"/>
    <property type="match status" value="1"/>
</dbReference>
<evidence type="ECO:0000256" key="5">
    <source>
        <dbReference type="ARBA" id="ARBA00023008"/>
    </source>
</evidence>
<keyword evidence="3" id="KW-0479">Metal-binding</keyword>
<evidence type="ECO:0000259" key="9">
    <source>
        <dbReference type="Pfam" id="PF16502"/>
    </source>
</evidence>
<dbReference type="AlphaFoldDB" id="A0A4P9TBL6"/>
<evidence type="ECO:0000313" key="11">
    <source>
        <dbReference type="Proteomes" id="UP000307562"/>
    </source>
</evidence>
<organism evidence="10 11">
    <name type="scientific">Natrinema pallidum</name>
    <dbReference type="NCBI Taxonomy" id="69527"/>
    <lineage>
        <taxon>Archaea</taxon>
        <taxon>Methanobacteriati</taxon>
        <taxon>Methanobacteriota</taxon>
        <taxon>Stenosarchaea group</taxon>
        <taxon>Halobacteria</taxon>
        <taxon>Halobacteriales</taxon>
        <taxon>Natrialbaceae</taxon>
        <taxon>Natrinema</taxon>
    </lineage>
</organism>
<keyword evidence="2" id="KW-0813">Transport</keyword>
<keyword evidence="11" id="KW-1185">Reference proteome</keyword>
<keyword evidence="5" id="KW-0186">Copper</keyword>
<proteinExistence type="predicted"/>
<dbReference type="InterPro" id="IPR032445">
    <property type="entry name" value="DUF5059"/>
</dbReference>
<evidence type="ECO:0000256" key="3">
    <source>
        <dbReference type="ARBA" id="ARBA00022723"/>
    </source>
</evidence>
<dbReference type="Proteomes" id="UP000307562">
    <property type="component" value="Chromosome"/>
</dbReference>
<evidence type="ECO:0000256" key="2">
    <source>
        <dbReference type="ARBA" id="ARBA00022448"/>
    </source>
</evidence>
<feature type="domain" description="DUF5059" evidence="9">
    <location>
        <begin position="59"/>
        <end position="694"/>
    </location>
</feature>
<feature type="compositionally biased region" description="Acidic residues" evidence="7">
    <location>
        <begin position="27"/>
        <end position="39"/>
    </location>
</feature>
<name>A0A4P9TBL6_9EURY</name>
<dbReference type="SUPFAM" id="SSF49503">
    <property type="entry name" value="Cupredoxins"/>
    <property type="match status" value="1"/>
</dbReference>
<accession>A0A4P9TBL6</accession>
<reference evidence="11" key="1">
    <citation type="submission" date="2019-05" db="EMBL/GenBank/DDBJ databases">
        <title>Complete Genome Sequence and Methylation Pattern of the Halophilic Archaeon Natrinema pallidum BOL6-1.</title>
        <authorList>
            <person name="DasSarma P."/>
            <person name="DasSarma B.P."/>
            <person name="DasSarma S.L."/>
            <person name="Martinez F.L."/>
            <person name="Guzman D."/>
            <person name="Roberts R.J."/>
            <person name="DasSarma S."/>
        </authorList>
    </citation>
    <scope>NUCLEOTIDE SEQUENCE [LARGE SCALE GENOMIC DNA]</scope>
    <source>
        <strain evidence="11">BOL6-1</strain>
    </source>
</reference>
<dbReference type="GeneID" id="96154642"/>
<evidence type="ECO:0000256" key="6">
    <source>
        <dbReference type="ARBA" id="ARBA00023136"/>
    </source>
</evidence>
<dbReference type="Gene3D" id="2.60.40.420">
    <property type="entry name" value="Cupredoxins - blue copper proteins"/>
    <property type="match status" value="1"/>
</dbReference>
<evidence type="ECO:0000313" key="10">
    <source>
        <dbReference type="EMBL" id="QCW02033.1"/>
    </source>
</evidence>
<dbReference type="EMBL" id="CP040637">
    <property type="protein sequence ID" value="QCW02033.1"/>
    <property type="molecule type" value="Genomic_DNA"/>
</dbReference>
<evidence type="ECO:0000256" key="4">
    <source>
        <dbReference type="ARBA" id="ARBA00022982"/>
    </source>
</evidence>
<dbReference type="PROSITE" id="PS51257">
    <property type="entry name" value="PROKAR_LIPOPROTEIN"/>
    <property type="match status" value="1"/>
</dbReference>
<dbReference type="PROSITE" id="PS51318">
    <property type="entry name" value="TAT"/>
    <property type="match status" value="1"/>
</dbReference>
<dbReference type="GO" id="GO:0009055">
    <property type="term" value="F:electron transfer activity"/>
    <property type="evidence" value="ECO:0007669"/>
    <property type="project" value="InterPro"/>
</dbReference>
<evidence type="ECO:0000256" key="7">
    <source>
        <dbReference type="SAM" id="MobiDB-lite"/>
    </source>
</evidence>
<protein>
    <submittedName>
        <fullName evidence="10">DUF5059 domain-containing protein</fullName>
    </submittedName>
</protein>
<dbReference type="Pfam" id="PF16502">
    <property type="entry name" value="DUF5059"/>
    <property type="match status" value="1"/>
</dbReference>
<dbReference type="RefSeq" id="WP_138651878.1">
    <property type="nucleotide sequence ID" value="NZ_CP040637.1"/>
</dbReference>
<dbReference type="KEGG" id="npl:FGF80_01725"/>
<dbReference type="InterPro" id="IPR000923">
    <property type="entry name" value="BlueCu_1"/>
</dbReference>
<feature type="region of interest" description="Disordered" evidence="7">
    <location>
        <begin position="19"/>
        <end position="55"/>
    </location>
</feature>
<dbReference type="GO" id="GO:0005507">
    <property type="term" value="F:copper ion binding"/>
    <property type="evidence" value="ECO:0007669"/>
    <property type="project" value="InterPro"/>
</dbReference>
<dbReference type="GO" id="GO:0016020">
    <property type="term" value="C:membrane"/>
    <property type="evidence" value="ECO:0007669"/>
    <property type="project" value="UniProtKB-SubCell"/>
</dbReference>
<sequence length="831" mass="87230">MRQTRRAWLKGSGAAIASLGLAGCSETTEEKDPESDSGEDGTSPESDEGSTVAEPAKTAVAAEWNAMRARLWDALAAGEAGETGAGAAIASRTFDRFEHASGEYNAHEMLEETDESRYEAFEEALVELRTEGLERNDIARGREETGIADEQLRGAQQTLVGEPTAQAFDLQAFGTTVADSVMLASAGAFDAAETVANDAFERFEGAAVHDAIGEADGDVYERFEHAMESVATAAGDEDVEGVRSSASDALAAAIDGGYALAPSESAAGAGQIAAYQARGWDAAALAGLGGPSTAFAHAAALTVYRARAHDAAWLFEHGKHDAAARVVENAFEHFEGARAHEALEEASEDAYHRFEEDGLDALATAIENDDSAGVDTAVDAVDDGLVTGIEALGTGSEAALIEAGFFKARTEDAVERYRLGENAAAAELVRGLFETFEANEADFHETLEETDESLYETFEEEHLQGLIEACENGDDAAVDEHATGIRETLLEFETTVGSTAQVSAVESGYMTARVFDAGVLDALGASDRAETVVGETFEYFENGAGGFHEALEDADHDRYESFEGALGDAQTAAGNDTAVGATARAFNEHAVAATYTVVAAAGGSFGAAAASLMDDVYETFESAQAHELLEEADREAYEGFEAALEEYTAALEASDAESDAAHETEMDVDEAAEAFATAALRAQFAVAGAADAAPVDGSADTADETESAPDLQGGPNVVEGVPDDADHVVEMQATAYAPETLTVKQGETVAWKHAAGEPHTVTAFEDRIPSDAAYWTSGGFDSEDGAREGWENGKGAVQSGQSYVHTFETTGEHEYVCIPHERFMTGTIVVE</sequence>
<feature type="domain" description="Blue (type 1) copper" evidence="8">
    <location>
        <begin position="729"/>
        <end position="831"/>
    </location>
</feature>
<gene>
    <name evidence="10" type="ORF">FGF80_01725</name>
</gene>
<dbReference type="PANTHER" id="PTHR34192:SF10">
    <property type="entry name" value="PLASTOCYANIN MAJOR ISOFORM, CHLOROPLASTIC-RELATED"/>
    <property type="match status" value="1"/>
</dbReference>
<evidence type="ECO:0000259" key="8">
    <source>
        <dbReference type="Pfam" id="PF00127"/>
    </source>
</evidence>
<keyword evidence="6" id="KW-0472">Membrane</keyword>
<dbReference type="PANTHER" id="PTHR34192">
    <property type="entry name" value="PLASTOCYANIN MAJOR ISOFORM, CHLOROPLASTIC-RELATED"/>
    <property type="match status" value="1"/>
</dbReference>
<dbReference type="InterPro" id="IPR008972">
    <property type="entry name" value="Cupredoxin"/>
</dbReference>
<dbReference type="InterPro" id="IPR006311">
    <property type="entry name" value="TAT_signal"/>
</dbReference>